<keyword evidence="1" id="KW-1133">Transmembrane helix</keyword>
<dbReference type="EMBL" id="CCYA01000276">
    <property type="protein sequence ID" value="CEH18897.1"/>
    <property type="molecule type" value="Genomic_DNA"/>
</dbReference>
<proteinExistence type="predicted"/>
<accession>A0A0P1BRT6</accession>
<keyword evidence="1" id="KW-0812">Transmembrane</keyword>
<keyword evidence="3" id="KW-1185">Reference proteome</keyword>
<dbReference type="AlphaFoldDB" id="A0A0P1BRT6"/>
<organism evidence="2 3">
    <name type="scientific">Ceraceosorus bombacis</name>
    <dbReference type="NCBI Taxonomy" id="401625"/>
    <lineage>
        <taxon>Eukaryota</taxon>
        <taxon>Fungi</taxon>
        <taxon>Dikarya</taxon>
        <taxon>Basidiomycota</taxon>
        <taxon>Ustilaginomycotina</taxon>
        <taxon>Exobasidiomycetes</taxon>
        <taxon>Ceraceosorales</taxon>
        <taxon>Ceraceosoraceae</taxon>
        <taxon>Ceraceosorus</taxon>
    </lineage>
</organism>
<feature type="transmembrane region" description="Helical" evidence="1">
    <location>
        <begin position="47"/>
        <end position="67"/>
    </location>
</feature>
<name>A0A0P1BRT6_9BASI</name>
<evidence type="ECO:0000313" key="2">
    <source>
        <dbReference type="EMBL" id="CEH18897.1"/>
    </source>
</evidence>
<sequence>MLRTGPTSRHRLEQEDWDCPSGDAVQTLPVRLLELERKAPLIRGRNLMGYSSVSSCVVLAAVCTGHLQVADCKMMVGFQNTFILKRRLHDASCCRRTPLHARCFMIQDGVEQLGSQSRGTAQLCRDAVARCVHENFSSQLCARSDTPSCTVTSLERPVPSALDL</sequence>
<dbReference type="Proteomes" id="UP000054845">
    <property type="component" value="Unassembled WGS sequence"/>
</dbReference>
<protein>
    <submittedName>
        <fullName evidence="2">Uncharacterized protein</fullName>
    </submittedName>
</protein>
<reference evidence="2 3" key="1">
    <citation type="submission" date="2014-09" db="EMBL/GenBank/DDBJ databases">
        <authorList>
            <person name="Magalhaes I.L.F."/>
            <person name="Oliveira U."/>
            <person name="Santos F.R."/>
            <person name="Vidigal T.H.D.A."/>
            <person name="Brescovit A.D."/>
            <person name="Santos A.J."/>
        </authorList>
    </citation>
    <scope>NUCLEOTIDE SEQUENCE [LARGE SCALE GENOMIC DNA]</scope>
</reference>
<keyword evidence="1" id="KW-0472">Membrane</keyword>
<evidence type="ECO:0000256" key="1">
    <source>
        <dbReference type="SAM" id="Phobius"/>
    </source>
</evidence>
<evidence type="ECO:0000313" key="3">
    <source>
        <dbReference type="Proteomes" id="UP000054845"/>
    </source>
</evidence>